<dbReference type="EMBL" id="CAJVCH010491589">
    <property type="protein sequence ID" value="CAG7820837.1"/>
    <property type="molecule type" value="Genomic_DNA"/>
</dbReference>
<dbReference type="AlphaFoldDB" id="A0A8J2KQV8"/>
<dbReference type="OrthoDB" id="7990303at2759"/>
<accession>A0A8J2KQV8</accession>
<keyword evidence="1" id="KW-1133">Transmembrane helix</keyword>
<reference evidence="2" key="1">
    <citation type="submission" date="2021-06" db="EMBL/GenBank/DDBJ databases">
        <authorList>
            <person name="Hodson N. C."/>
            <person name="Mongue J. A."/>
            <person name="Jaron S. K."/>
        </authorList>
    </citation>
    <scope>NUCLEOTIDE SEQUENCE</scope>
</reference>
<protein>
    <submittedName>
        <fullName evidence="2">Uncharacterized protein</fullName>
    </submittedName>
</protein>
<keyword evidence="3" id="KW-1185">Reference proteome</keyword>
<evidence type="ECO:0000256" key="1">
    <source>
        <dbReference type="SAM" id="Phobius"/>
    </source>
</evidence>
<evidence type="ECO:0000313" key="3">
    <source>
        <dbReference type="Proteomes" id="UP000708208"/>
    </source>
</evidence>
<feature type="transmembrane region" description="Helical" evidence="1">
    <location>
        <begin position="6"/>
        <end position="24"/>
    </location>
</feature>
<keyword evidence="1" id="KW-0812">Transmembrane</keyword>
<organism evidence="2 3">
    <name type="scientific">Allacma fusca</name>
    <dbReference type="NCBI Taxonomy" id="39272"/>
    <lineage>
        <taxon>Eukaryota</taxon>
        <taxon>Metazoa</taxon>
        <taxon>Ecdysozoa</taxon>
        <taxon>Arthropoda</taxon>
        <taxon>Hexapoda</taxon>
        <taxon>Collembola</taxon>
        <taxon>Symphypleona</taxon>
        <taxon>Sminthuridae</taxon>
        <taxon>Allacma</taxon>
    </lineage>
</organism>
<sequence length="68" mass="7842">MPTDLWCLIFLSISGYFITVRLISKFRDVFVRANLFGIDLCKPTGAEVRYSGCLSCTGRVLYTWRNRT</sequence>
<name>A0A8J2KQV8_9HEXA</name>
<dbReference type="Proteomes" id="UP000708208">
    <property type="component" value="Unassembled WGS sequence"/>
</dbReference>
<evidence type="ECO:0000313" key="2">
    <source>
        <dbReference type="EMBL" id="CAG7820837.1"/>
    </source>
</evidence>
<keyword evidence="1" id="KW-0472">Membrane</keyword>
<proteinExistence type="predicted"/>
<gene>
    <name evidence="2" type="ORF">AFUS01_LOCUS31208</name>
</gene>
<comment type="caution">
    <text evidence="2">The sequence shown here is derived from an EMBL/GenBank/DDBJ whole genome shotgun (WGS) entry which is preliminary data.</text>
</comment>